<name>A0A6N8EHC4_9GAMM</name>
<gene>
    <name evidence="2" type="ORF">GJ668_18390</name>
</gene>
<organism evidence="2 3">
    <name type="scientific">Allochromatium palmeri</name>
    <dbReference type="NCBI Taxonomy" id="231048"/>
    <lineage>
        <taxon>Bacteria</taxon>
        <taxon>Pseudomonadati</taxon>
        <taxon>Pseudomonadota</taxon>
        <taxon>Gammaproteobacteria</taxon>
        <taxon>Chromatiales</taxon>
        <taxon>Chromatiaceae</taxon>
        <taxon>Allochromatium</taxon>
    </lineage>
</organism>
<dbReference type="RefSeq" id="WP_155451570.1">
    <property type="nucleotide sequence ID" value="NZ_WNKT01000065.1"/>
</dbReference>
<keyword evidence="3" id="KW-1185">Reference proteome</keyword>
<dbReference type="SUPFAM" id="SSF55729">
    <property type="entry name" value="Acyl-CoA N-acyltransferases (Nat)"/>
    <property type="match status" value="1"/>
</dbReference>
<evidence type="ECO:0000313" key="3">
    <source>
        <dbReference type="Proteomes" id="UP000434044"/>
    </source>
</evidence>
<evidence type="ECO:0000259" key="1">
    <source>
        <dbReference type="Pfam" id="PF21926"/>
    </source>
</evidence>
<dbReference type="EMBL" id="WNKT01000065">
    <property type="protein sequence ID" value="MTW23021.1"/>
    <property type="molecule type" value="Genomic_DNA"/>
</dbReference>
<dbReference type="Gene3D" id="3.40.630.30">
    <property type="match status" value="1"/>
</dbReference>
<dbReference type="AlphaFoldDB" id="A0A6N8EHC4"/>
<dbReference type="InterPro" id="IPR016181">
    <property type="entry name" value="Acyl_CoA_acyltransferase"/>
</dbReference>
<dbReference type="Pfam" id="PF21926">
    <property type="entry name" value="FeeM"/>
    <property type="match status" value="1"/>
</dbReference>
<protein>
    <recommendedName>
        <fullName evidence="1">N-acyl amino acid synthase FeeM catalytic core domain-containing protein</fullName>
    </recommendedName>
</protein>
<proteinExistence type="predicted"/>
<reference evidence="2 3" key="1">
    <citation type="submission" date="2019-11" db="EMBL/GenBank/DDBJ databases">
        <title>Whole-genome sequence of the anaerobic purple sulfur bacterium Allochromatium palmeri DSM 15591.</title>
        <authorList>
            <person name="Kyndt J.A."/>
            <person name="Meyer T.E."/>
        </authorList>
    </citation>
    <scope>NUCLEOTIDE SEQUENCE [LARGE SCALE GENOMIC DNA]</scope>
    <source>
        <strain evidence="2 3">DSM 15591</strain>
    </source>
</reference>
<accession>A0A6N8EHC4</accession>
<feature type="domain" description="N-acyl amino acid synthase FeeM catalytic core" evidence="1">
    <location>
        <begin position="17"/>
        <end position="172"/>
    </location>
</feature>
<evidence type="ECO:0000313" key="2">
    <source>
        <dbReference type="EMBL" id="MTW23021.1"/>
    </source>
</evidence>
<dbReference type="OrthoDB" id="5768935at2"/>
<dbReference type="Proteomes" id="UP000434044">
    <property type="component" value="Unassembled WGS sequence"/>
</dbReference>
<sequence length="231" mass="26257">MPIQLKIACTPKEIDDALWLRHEVYIKEEDKYSGRCWPDERMVDRFDALPRVAHIIAYDADQPIATLRVNGDMGLGLPPEAHFDFKSFLPSHLADSSVQPIIGAAGLLVIRQDWRRRHNLLPALYRKAAGVLHSWNVTHVIAIVSQTTARFYRHLGFKPLADAFVIESIGDVVVPILARAEDGYRWAFGPSGAPQEPVWPERRRSPHPSRQIHLPSTAVRDIRHHRVSSKH</sequence>
<comment type="caution">
    <text evidence="2">The sequence shown here is derived from an EMBL/GenBank/DDBJ whole genome shotgun (WGS) entry which is preliminary data.</text>
</comment>
<dbReference type="InterPro" id="IPR054597">
    <property type="entry name" value="FeeM_cat"/>
</dbReference>